<proteinExistence type="predicted"/>
<keyword evidence="2" id="KW-1185">Reference proteome</keyword>
<name>M5X9V3_PRUPE</name>
<sequence>MHIQIYWLGTFLMSPFVSLQTNFVNKQTNKMFSWNLFTNFTLKNKQLTPINEYLDDLKRWTTLLRARISKMLTSKI</sequence>
<protein>
    <submittedName>
        <fullName evidence="1">Uncharacterized protein</fullName>
    </submittedName>
</protein>
<gene>
    <name evidence="1" type="ORF">PRUPE_1G259200</name>
</gene>
<accession>M5X9V3</accession>
<evidence type="ECO:0000313" key="1">
    <source>
        <dbReference type="EMBL" id="ONI30569.1"/>
    </source>
</evidence>
<organism evidence="1 2">
    <name type="scientific">Prunus persica</name>
    <name type="common">Peach</name>
    <name type="synonym">Amygdalus persica</name>
    <dbReference type="NCBI Taxonomy" id="3760"/>
    <lineage>
        <taxon>Eukaryota</taxon>
        <taxon>Viridiplantae</taxon>
        <taxon>Streptophyta</taxon>
        <taxon>Embryophyta</taxon>
        <taxon>Tracheophyta</taxon>
        <taxon>Spermatophyta</taxon>
        <taxon>Magnoliopsida</taxon>
        <taxon>eudicotyledons</taxon>
        <taxon>Gunneridae</taxon>
        <taxon>Pentapetalae</taxon>
        <taxon>rosids</taxon>
        <taxon>fabids</taxon>
        <taxon>Rosales</taxon>
        <taxon>Rosaceae</taxon>
        <taxon>Amygdaloideae</taxon>
        <taxon>Amygdaleae</taxon>
        <taxon>Prunus</taxon>
    </lineage>
</organism>
<dbReference type="HOGENOM" id="CLU_2659153_0_0_1"/>
<evidence type="ECO:0000313" key="2">
    <source>
        <dbReference type="Proteomes" id="UP000006882"/>
    </source>
</evidence>
<dbReference type="Proteomes" id="UP000006882">
    <property type="component" value="Chromosome G1"/>
</dbReference>
<dbReference type="EMBL" id="CM007651">
    <property type="protein sequence ID" value="ONI30569.1"/>
    <property type="molecule type" value="Genomic_DNA"/>
</dbReference>
<reference evidence="1 2" key="1">
    <citation type="journal article" date="2013" name="Nat. Genet.">
        <title>The high-quality draft genome of peach (Prunus persica) identifies unique patterns of genetic diversity, domestication and genome evolution.</title>
        <authorList>
            <consortium name="International Peach Genome Initiative"/>
            <person name="Verde I."/>
            <person name="Abbott A.G."/>
            <person name="Scalabrin S."/>
            <person name="Jung S."/>
            <person name="Shu S."/>
            <person name="Marroni F."/>
            <person name="Zhebentyayeva T."/>
            <person name="Dettori M.T."/>
            <person name="Grimwood J."/>
            <person name="Cattonaro F."/>
            <person name="Zuccolo A."/>
            <person name="Rossini L."/>
            <person name="Jenkins J."/>
            <person name="Vendramin E."/>
            <person name="Meisel L.A."/>
            <person name="Decroocq V."/>
            <person name="Sosinski B."/>
            <person name="Prochnik S."/>
            <person name="Mitros T."/>
            <person name="Policriti A."/>
            <person name="Cipriani G."/>
            <person name="Dondini L."/>
            <person name="Ficklin S."/>
            <person name="Goodstein D.M."/>
            <person name="Xuan P."/>
            <person name="Del Fabbro C."/>
            <person name="Aramini V."/>
            <person name="Copetti D."/>
            <person name="Gonzalez S."/>
            <person name="Horner D.S."/>
            <person name="Falchi R."/>
            <person name="Lucas S."/>
            <person name="Mica E."/>
            <person name="Maldonado J."/>
            <person name="Lazzari B."/>
            <person name="Bielenberg D."/>
            <person name="Pirona R."/>
            <person name="Miculan M."/>
            <person name="Barakat A."/>
            <person name="Testolin R."/>
            <person name="Stella A."/>
            <person name="Tartarini S."/>
            <person name="Tonutti P."/>
            <person name="Arus P."/>
            <person name="Orellana A."/>
            <person name="Wells C."/>
            <person name="Main D."/>
            <person name="Vizzotto G."/>
            <person name="Silva H."/>
            <person name="Salamini F."/>
            <person name="Schmutz J."/>
            <person name="Morgante M."/>
            <person name="Rokhsar D.S."/>
        </authorList>
    </citation>
    <scope>NUCLEOTIDE SEQUENCE [LARGE SCALE GENOMIC DNA]</scope>
    <source>
        <strain evidence="2">cv. Nemared</strain>
    </source>
</reference>
<dbReference type="Gramene" id="ONI30569">
    <property type="protein sequence ID" value="ONI30569"/>
    <property type="gene ID" value="PRUPE_1G259200"/>
</dbReference>
<dbReference type="AlphaFoldDB" id="M5X9V3"/>